<dbReference type="AlphaFoldDB" id="A0A6B8RJY7"/>
<name>A0A6B8RJY7_9BACL</name>
<proteinExistence type="predicted"/>
<organism evidence="1 2">
    <name type="scientific">Paenibacillus psychroresistens</name>
    <dbReference type="NCBI Taxonomy" id="1778678"/>
    <lineage>
        <taxon>Bacteria</taxon>
        <taxon>Bacillati</taxon>
        <taxon>Bacillota</taxon>
        <taxon>Bacilli</taxon>
        <taxon>Bacillales</taxon>
        <taxon>Paenibacillaceae</taxon>
        <taxon>Paenibacillus</taxon>
    </lineage>
</organism>
<protein>
    <submittedName>
        <fullName evidence="1">DUF3006 domain-containing protein</fullName>
    </submittedName>
</protein>
<sequence length="70" mass="7893">MKGIVDRFEGEFVVIEIDGVTKDITKSDVDNNVKPGDSVCLVDGIWITDQAETKSRTKEIAYLMDNVWED</sequence>
<evidence type="ECO:0000313" key="2">
    <source>
        <dbReference type="Proteomes" id="UP000426246"/>
    </source>
</evidence>
<dbReference type="Proteomes" id="UP000426246">
    <property type="component" value="Chromosome"/>
</dbReference>
<reference evidence="2" key="1">
    <citation type="submission" date="2018-11" db="EMBL/GenBank/DDBJ databases">
        <title>Complete genome sequence of Paenibacillus sp. ML311-T8.</title>
        <authorList>
            <person name="Nam Y.-D."/>
            <person name="Kang J."/>
            <person name="Chung W.-H."/>
            <person name="Park Y.S."/>
        </authorList>
    </citation>
    <scope>NUCLEOTIDE SEQUENCE [LARGE SCALE GENOMIC DNA]</scope>
    <source>
        <strain evidence="2">ML311-T8</strain>
    </source>
</reference>
<evidence type="ECO:0000313" key="1">
    <source>
        <dbReference type="EMBL" id="QGQ95883.1"/>
    </source>
</evidence>
<dbReference type="InterPro" id="IPR021377">
    <property type="entry name" value="DUF3006"/>
</dbReference>
<dbReference type="EMBL" id="CP034235">
    <property type="protein sequence ID" value="QGQ95883.1"/>
    <property type="molecule type" value="Genomic_DNA"/>
</dbReference>
<accession>A0A6B8RJY7</accession>
<dbReference type="OrthoDB" id="164847at2"/>
<keyword evidence="2" id="KW-1185">Reference proteome</keyword>
<dbReference type="KEGG" id="ppsc:EHS13_13860"/>
<dbReference type="Pfam" id="PF11213">
    <property type="entry name" value="DUF3006"/>
    <property type="match status" value="1"/>
</dbReference>
<dbReference type="RefSeq" id="WP_155700917.1">
    <property type="nucleotide sequence ID" value="NZ_CP034235.1"/>
</dbReference>
<gene>
    <name evidence="1" type="ORF">EHS13_13860</name>
</gene>